<dbReference type="Pfam" id="PF00480">
    <property type="entry name" value="ROK"/>
    <property type="match status" value="1"/>
</dbReference>
<evidence type="ECO:0000313" key="3">
    <source>
        <dbReference type="Proteomes" id="UP000297604"/>
    </source>
</evidence>
<proteinExistence type="inferred from homology"/>
<dbReference type="PROSITE" id="PS01125">
    <property type="entry name" value="ROK"/>
    <property type="match status" value="1"/>
</dbReference>
<comment type="similarity">
    <text evidence="1">Belongs to the ROK (NagC/XylR) family.</text>
</comment>
<gene>
    <name evidence="2" type="ORF">E3O46_13630</name>
</gene>
<dbReference type="SUPFAM" id="SSF53067">
    <property type="entry name" value="Actin-like ATPase domain"/>
    <property type="match status" value="1"/>
</dbReference>
<dbReference type="InterPro" id="IPR000600">
    <property type="entry name" value="ROK"/>
</dbReference>
<dbReference type="InterPro" id="IPR049874">
    <property type="entry name" value="ROK_cs"/>
</dbReference>
<dbReference type="Gene3D" id="1.10.10.10">
    <property type="entry name" value="Winged helix-like DNA-binding domain superfamily/Winged helix DNA-binding domain"/>
    <property type="match status" value="1"/>
</dbReference>
<dbReference type="Proteomes" id="UP000297604">
    <property type="component" value="Unassembled WGS sequence"/>
</dbReference>
<organism evidence="2 3">
    <name type="scientific">Cryobacterium glucosi</name>
    <dbReference type="NCBI Taxonomy" id="1259175"/>
    <lineage>
        <taxon>Bacteria</taxon>
        <taxon>Bacillati</taxon>
        <taxon>Actinomycetota</taxon>
        <taxon>Actinomycetes</taxon>
        <taxon>Micrococcales</taxon>
        <taxon>Microbacteriaceae</taxon>
        <taxon>Cryobacterium</taxon>
    </lineage>
</organism>
<reference evidence="2 3" key="1">
    <citation type="submission" date="2019-03" db="EMBL/GenBank/DDBJ databases">
        <title>Genomics of glacier-inhabiting Cryobacterium strains.</title>
        <authorList>
            <person name="Liu Q."/>
            <person name="Xin Y.-H."/>
        </authorList>
    </citation>
    <scope>NUCLEOTIDE SEQUENCE [LARGE SCALE GENOMIC DNA]</scope>
    <source>
        <strain evidence="2 3">MDB1-5</strain>
    </source>
</reference>
<dbReference type="SUPFAM" id="SSF46785">
    <property type="entry name" value="Winged helix' DNA-binding domain"/>
    <property type="match status" value="1"/>
</dbReference>
<dbReference type="InterPro" id="IPR036388">
    <property type="entry name" value="WH-like_DNA-bd_sf"/>
</dbReference>
<accession>A0ABY2IK85</accession>
<sequence>MPKRLYFCLFFGHSPQERFFWHHHTAYAGKVTDVRAVAPRDRALEDLYDRIRLAPEGLSRSELASSTLMSPSGVTFLVRRLLREGRVVEVDPLAKGKGSGSGRPALRLLPTPLSGWVAGIDFGHKHISVALADGSGAEIASATTLLNVDLDAQEAMNAACELLDRLCEKYEVGDLVTIVAGIPGLVDAQRGVVRSPTILSGWVGLDPAAELQRRLGHSVLVENDAVLGAIGEHRRGVASGHDDVLYVKISDGIGAALILGGRIYKGSAGLAGEIGHNRLENNAELCRCGSRGCLEAVVSVDSVVAQLAHSHEGVTIDRIDSLPFADEITDRIFSDAGRTVGQALSSLCNLLNPSLLVVGGTLGTANPALLTGIRLGIDQYAQPAAAQGMTVAAAEHGSRAELVGALYLAARANF</sequence>
<dbReference type="PANTHER" id="PTHR18964">
    <property type="entry name" value="ROK (REPRESSOR, ORF, KINASE) FAMILY"/>
    <property type="match status" value="1"/>
</dbReference>
<dbReference type="InterPro" id="IPR036390">
    <property type="entry name" value="WH_DNA-bd_sf"/>
</dbReference>
<name>A0ABY2IK85_9MICO</name>
<evidence type="ECO:0000313" key="2">
    <source>
        <dbReference type="EMBL" id="TFC18739.1"/>
    </source>
</evidence>
<comment type="caution">
    <text evidence="2">The sequence shown here is derived from an EMBL/GenBank/DDBJ whole genome shotgun (WGS) entry which is preliminary data.</text>
</comment>
<evidence type="ECO:0000256" key="1">
    <source>
        <dbReference type="ARBA" id="ARBA00006479"/>
    </source>
</evidence>
<keyword evidence="3" id="KW-1185">Reference proteome</keyword>
<dbReference type="Gene3D" id="3.30.420.40">
    <property type="match status" value="2"/>
</dbReference>
<dbReference type="CDD" id="cd23763">
    <property type="entry name" value="ASKHA_ATPase_ROK"/>
    <property type="match status" value="1"/>
</dbReference>
<dbReference type="PANTHER" id="PTHR18964:SF173">
    <property type="entry name" value="GLUCOKINASE"/>
    <property type="match status" value="1"/>
</dbReference>
<dbReference type="EMBL" id="SOFS01000031">
    <property type="protein sequence ID" value="TFC18739.1"/>
    <property type="molecule type" value="Genomic_DNA"/>
</dbReference>
<dbReference type="InterPro" id="IPR043129">
    <property type="entry name" value="ATPase_NBD"/>
</dbReference>
<protein>
    <submittedName>
        <fullName evidence="2">ROK family protein</fullName>
    </submittedName>
</protein>